<evidence type="ECO:0000313" key="2">
    <source>
        <dbReference type="Proteomes" id="UP001439008"/>
    </source>
</evidence>
<accession>A0ABV2ATV4</accession>
<dbReference type="Proteomes" id="UP001439008">
    <property type="component" value="Unassembled WGS sequence"/>
</dbReference>
<reference evidence="1 2" key="1">
    <citation type="journal article" date="2024" name="BMC Biol.">
        <title>Comparative genomics of Ascetosporea gives new insight into the evolutionary basis for animal parasitism in Rhizaria.</title>
        <authorList>
            <person name="Hiltunen Thoren M."/>
            <person name="Onut-Brannstrom I."/>
            <person name="Alfjorden A."/>
            <person name="Peckova H."/>
            <person name="Swords F."/>
            <person name="Hooper C."/>
            <person name="Holzer A.S."/>
            <person name="Bass D."/>
            <person name="Burki F."/>
        </authorList>
    </citation>
    <scope>NUCLEOTIDE SEQUENCE [LARGE SCALE GENOMIC DNA]</scope>
    <source>
        <strain evidence="1">20-A016</strain>
    </source>
</reference>
<feature type="non-terminal residue" evidence="1">
    <location>
        <position position="111"/>
    </location>
</feature>
<keyword evidence="2" id="KW-1185">Reference proteome</keyword>
<protein>
    <submittedName>
        <fullName evidence="1">Uncharacterized protein</fullName>
    </submittedName>
</protein>
<name>A0ABV2ATV4_9EUKA</name>
<organism evidence="1 2">
    <name type="scientific">Bonamia ostreae</name>
    <dbReference type="NCBI Taxonomy" id="126728"/>
    <lineage>
        <taxon>Eukaryota</taxon>
        <taxon>Sar</taxon>
        <taxon>Rhizaria</taxon>
        <taxon>Endomyxa</taxon>
        <taxon>Ascetosporea</taxon>
        <taxon>Haplosporida</taxon>
        <taxon>Bonamia</taxon>
    </lineage>
</organism>
<gene>
    <name evidence="1" type="ORF">MHBO_004644</name>
</gene>
<evidence type="ECO:0000313" key="1">
    <source>
        <dbReference type="EMBL" id="MES1923103.1"/>
    </source>
</evidence>
<comment type="caution">
    <text evidence="1">The sequence shown here is derived from an EMBL/GenBank/DDBJ whole genome shotgun (WGS) entry which is preliminary data.</text>
</comment>
<proteinExistence type="predicted"/>
<sequence length="111" mass="12831">RTDITTNTEYDHDLAVAMGTAKTHKSVKIKKQKAPVQQENIFERYIKKLEKAGYKVTAPKINDEKSDINKKTLAEQIPPKINSHKGESSLFCKNYNQTKKSKVYDRKDLYK</sequence>
<feature type="non-terminal residue" evidence="1">
    <location>
        <position position="1"/>
    </location>
</feature>
<dbReference type="EMBL" id="JBDODL010004688">
    <property type="protein sequence ID" value="MES1923103.1"/>
    <property type="molecule type" value="Genomic_DNA"/>
</dbReference>